<dbReference type="GO" id="GO:0005886">
    <property type="term" value="C:plasma membrane"/>
    <property type="evidence" value="ECO:0007669"/>
    <property type="project" value="UniProtKB-SubCell"/>
</dbReference>
<evidence type="ECO:0000256" key="1">
    <source>
        <dbReference type="ARBA" id="ARBA00004651"/>
    </source>
</evidence>
<dbReference type="AlphaFoldDB" id="A0A413QDY2"/>
<dbReference type="EMBL" id="QSEW01000029">
    <property type="protein sequence ID" value="RGZ96819.1"/>
    <property type="molecule type" value="Genomic_DNA"/>
</dbReference>
<name>A0A413QDY2_9FIRM</name>
<comment type="caution">
    <text evidence="8">The sequence shown here is derived from an EMBL/GenBank/DDBJ whole genome shotgun (WGS) entry which is preliminary data.</text>
</comment>
<proteinExistence type="inferred from homology"/>
<evidence type="ECO:0000256" key="4">
    <source>
        <dbReference type="ARBA" id="ARBA00022692"/>
    </source>
</evidence>
<feature type="transmembrane region" description="Helical" evidence="7">
    <location>
        <begin position="329"/>
        <end position="346"/>
    </location>
</feature>
<keyword evidence="3" id="KW-1003">Cell membrane</keyword>
<organism evidence="8 9">
    <name type="scientific">Dorea formicigenerans</name>
    <dbReference type="NCBI Taxonomy" id="39486"/>
    <lineage>
        <taxon>Bacteria</taxon>
        <taxon>Bacillati</taxon>
        <taxon>Bacillota</taxon>
        <taxon>Clostridia</taxon>
        <taxon>Lachnospirales</taxon>
        <taxon>Lachnospiraceae</taxon>
        <taxon>Dorea</taxon>
    </lineage>
</organism>
<evidence type="ECO:0000313" key="9">
    <source>
        <dbReference type="Proteomes" id="UP000284962"/>
    </source>
</evidence>
<comment type="subcellular location">
    <subcellularLocation>
        <location evidence="1">Cell membrane</location>
        <topology evidence="1">Multi-pass membrane protein</topology>
    </subcellularLocation>
</comment>
<feature type="transmembrane region" description="Helical" evidence="7">
    <location>
        <begin position="20"/>
        <end position="40"/>
    </location>
</feature>
<evidence type="ECO:0000256" key="6">
    <source>
        <dbReference type="ARBA" id="ARBA00023136"/>
    </source>
</evidence>
<comment type="similarity">
    <text evidence="2">Belongs to the polysaccharide synthase family.</text>
</comment>
<feature type="transmembrane region" description="Helical" evidence="7">
    <location>
        <begin position="46"/>
        <end position="63"/>
    </location>
</feature>
<feature type="transmembrane region" description="Helical" evidence="7">
    <location>
        <begin position="415"/>
        <end position="436"/>
    </location>
</feature>
<dbReference type="Pfam" id="PF13440">
    <property type="entry name" value="Polysacc_synt_3"/>
    <property type="match status" value="1"/>
</dbReference>
<dbReference type="Proteomes" id="UP000284962">
    <property type="component" value="Unassembled WGS sequence"/>
</dbReference>
<reference evidence="8 9" key="1">
    <citation type="submission" date="2018-08" db="EMBL/GenBank/DDBJ databases">
        <title>A genome reference for cultivated species of the human gut microbiota.</title>
        <authorList>
            <person name="Zou Y."/>
            <person name="Xue W."/>
            <person name="Luo G."/>
        </authorList>
    </citation>
    <scope>NUCLEOTIDE SEQUENCE [LARGE SCALE GENOMIC DNA]</scope>
    <source>
        <strain evidence="8 9">AM46-16</strain>
    </source>
</reference>
<evidence type="ECO:0000256" key="7">
    <source>
        <dbReference type="SAM" id="Phobius"/>
    </source>
</evidence>
<evidence type="ECO:0000256" key="3">
    <source>
        <dbReference type="ARBA" id="ARBA00022475"/>
    </source>
</evidence>
<keyword evidence="6 7" id="KW-0472">Membrane</keyword>
<feature type="transmembrane region" description="Helical" evidence="7">
    <location>
        <begin position="367"/>
        <end position="395"/>
    </location>
</feature>
<dbReference type="PANTHER" id="PTHR30250:SF10">
    <property type="entry name" value="LIPOPOLYSACCHARIDE BIOSYNTHESIS PROTEIN WZXC"/>
    <property type="match status" value="1"/>
</dbReference>
<feature type="non-terminal residue" evidence="8">
    <location>
        <position position="462"/>
    </location>
</feature>
<dbReference type="InterPro" id="IPR050833">
    <property type="entry name" value="Poly_Biosynth_Transport"/>
</dbReference>
<evidence type="ECO:0000313" key="8">
    <source>
        <dbReference type="EMBL" id="RGZ96819.1"/>
    </source>
</evidence>
<accession>A0A413QDY2</accession>
<feature type="transmembrane region" description="Helical" evidence="7">
    <location>
        <begin position="285"/>
        <end position="309"/>
    </location>
</feature>
<sequence length="462" mass="51447">MEDAMSQKENSVLLSFIWKLLERGAAQLITLVVQIVLARILAPDEFGVISILLVFINVANVFIQKGFASSLIRKPIVCDDDYNTALIVSEIIAVVCVGIFFIFSNQLETFYSIEGLSQFMRVLSVSLLFGAFYSIQNAELVRKMRFKQIFYRSMVASIGSGIIGIIAALLNCGVWALVLQSLFQQIIICVATMIACEWKPKLRFSKKSFSELFSFGSKILLAEIISIGVENLRTLIIGKKYTSTDLAYYDRGQVYPATAMRSIYDTISSVLLPVYSKIQGEKEKLAINVSISLELSMFIVAPLFFGLAAVAKPFIVVLLTDKWEAATPYLVIFCIYQIAFPAYGIFRQCLYALGKSDDVLKVEIVRSGIFILAIIIGVMFSPIAIAILSCLAMYITTVIYLGVVYKYIPIKITVLLRNIVITIIQCITMVVLIACFNRIELPNVLLLVIDIIIGTISYLLLS</sequence>
<feature type="transmembrane region" description="Helical" evidence="7">
    <location>
        <begin position="84"/>
        <end position="103"/>
    </location>
</feature>
<keyword evidence="5 7" id="KW-1133">Transmembrane helix</keyword>
<keyword evidence="4 7" id="KW-0812">Transmembrane</keyword>
<evidence type="ECO:0000256" key="5">
    <source>
        <dbReference type="ARBA" id="ARBA00022989"/>
    </source>
</evidence>
<dbReference type="PANTHER" id="PTHR30250">
    <property type="entry name" value="PST FAMILY PREDICTED COLANIC ACID TRANSPORTER"/>
    <property type="match status" value="1"/>
</dbReference>
<protein>
    <submittedName>
        <fullName evidence="8">Lipopolysaccharide biosynthesis protein</fullName>
    </submittedName>
</protein>
<dbReference type="CDD" id="cd13127">
    <property type="entry name" value="MATE_tuaB_like"/>
    <property type="match status" value="1"/>
</dbReference>
<feature type="transmembrane region" description="Helical" evidence="7">
    <location>
        <begin position="155"/>
        <end position="176"/>
    </location>
</feature>
<feature type="transmembrane region" description="Helical" evidence="7">
    <location>
        <begin position="182"/>
        <end position="198"/>
    </location>
</feature>
<gene>
    <name evidence="8" type="ORF">DW957_15080</name>
</gene>
<evidence type="ECO:0000256" key="2">
    <source>
        <dbReference type="ARBA" id="ARBA00007430"/>
    </source>
</evidence>
<feature type="transmembrane region" description="Helical" evidence="7">
    <location>
        <begin position="443"/>
        <end position="461"/>
    </location>
</feature>
<feature type="transmembrane region" description="Helical" evidence="7">
    <location>
        <begin position="115"/>
        <end position="135"/>
    </location>
</feature>